<keyword evidence="1" id="KW-0812">Transmembrane</keyword>
<keyword evidence="1" id="KW-1133">Transmembrane helix</keyword>
<gene>
    <name evidence="2" type="ORF">DPV79_06305</name>
</gene>
<organism evidence="2 3">
    <name type="scientific">Burkholderia reimsis</name>
    <dbReference type="NCBI Taxonomy" id="2234132"/>
    <lineage>
        <taxon>Bacteria</taxon>
        <taxon>Pseudomonadati</taxon>
        <taxon>Pseudomonadota</taxon>
        <taxon>Betaproteobacteria</taxon>
        <taxon>Burkholderiales</taxon>
        <taxon>Burkholderiaceae</taxon>
        <taxon>Burkholderia</taxon>
    </lineage>
</organism>
<evidence type="ECO:0000313" key="3">
    <source>
        <dbReference type="Proteomes" id="UP000252458"/>
    </source>
</evidence>
<protein>
    <recommendedName>
        <fullName evidence="4">DUF3592 domain-containing protein</fullName>
    </recommendedName>
</protein>
<feature type="transmembrane region" description="Helical" evidence="1">
    <location>
        <begin position="12"/>
        <end position="37"/>
    </location>
</feature>
<feature type="transmembrane region" description="Helical" evidence="1">
    <location>
        <begin position="113"/>
        <end position="135"/>
    </location>
</feature>
<reference evidence="2 3" key="1">
    <citation type="submission" date="2018-06" db="EMBL/GenBank/DDBJ databases">
        <title>Draft genome sequence of Burkholderia reimsis strain BE51 isolated from a French agricultural soil.</title>
        <authorList>
            <person name="Esmaeel Q."/>
        </authorList>
    </citation>
    <scope>NUCLEOTIDE SEQUENCE [LARGE SCALE GENOMIC DNA]</scope>
    <source>
        <strain evidence="2 3">BE51</strain>
    </source>
</reference>
<comment type="caution">
    <text evidence="2">The sequence shown here is derived from an EMBL/GenBank/DDBJ whole genome shotgun (WGS) entry which is preliminary data.</text>
</comment>
<dbReference type="EMBL" id="QMFZ01000003">
    <property type="protein sequence ID" value="RBB41948.1"/>
    <property type="molecule type" value="Genomic_DNA"/>
</dbReference>
<evidence type="ECO:0008006" key="4">
    <source>
        <dbReference type="Google" id="ProtNLM"/>
    </source>
</evidence>
<evidence type="ECO:0000256" key="1">
    <source>
        <dbReference type="SAM" id="Phobius"/>
    </source>
</evidence>
<keyword evidence="1" id="KW-0472">Membrane</keyword>
<evidence type="ECO:0000313" key="2">
    <source>
        <dbReference type="EMBL" id="RBB41948.1"/>
    </source>
</evidence>
<sequence>MTASPTDRPAKPAMNIATVIAMIIGAAVLAFCVVQAYRTTVFLSHASRAPGVVVKSSGHPTIRFETAQGQRIEFVQNGGMDGPPGTVVQVAYDPAAPAETARAATFLAIWGDVLWGLPAGLGFLVLPLFGARFVLTGRYGNAISR</sequence>
<proteinExistence type="predicted"/>
<keyword evidence="3" id="KW-1185">Reference proteome</keyword>
<accession>A0A365R0U5</accession>
<dbReference type="Proteomes" id="UP000252458">
    <property type="component" value="Unassembled WGS sequence"/>
</dbReference>
<dbReference type="AlphaFoldDB" id="A0A365R0U5"/>
<dbReference type="RefSeq" id="WP_113045019.1">
    <property type="nucleotide sequence ID" value="NZ_QMFZ01000003.1"/>
</dbReference>
<name>A0A365R0U5_9BURK</name>